<protein>
    <submittedName>
        <fullName evidence="2">Uncharacterized protein</fullName>
    </submittedName>
</protein>
<feature type="compositionally biased region" description="Polar residues" evidence="1">
    <location>
        <begin position="9"/>
        <end position="18"/>
    </location>
</feature>
<feature type="compositionally biased region" description="Basic and acidic residues" evidence="1">
    <location>
        <begin position="99"/>
        <end position="111"/>
    </location>
</feature>
<dbReference type="GO" id="GO:0051056">
    <property type="term" value="P:regulation of small GTPase mediated signal transduction"/>
    <property type="evidence" value="ECO:0007669"/>
    <property type="project" value="InterPro"/>
</dbReference>
<proteinExistence type="predicted"/>
<feature type="compositionally biased region" description="Basic and acidic residues" evidence="1">
    <location>
        <begin position="48"/>
        <end position="65"/>
    </location>
</feature>
<feature type="compositionally biased region" description="Basic and acidic residues" evidence="1">
    <location>
        <begin position="144"/>
        <end position="162"/>
    </location>
</feature>
<feature type="region of interest" description="Disordered" evidence="1">
    <location>
        <begin position="140"/>
        <end position="198"/>
    </location>
</feature>
<comment type="caution">
    <text evidence="2">The sequence shown here is derived from an EMBL/GenBank/DDBJ whole genome shotgun (WGS) entry which is preliminary data.</text>
</comment>
<dbReference type="EMBL" id="JAVRJZ010000016">
    <property type="protein sequence ID" value="KAK2711755.1"/>
    <property type="molecule type" value="Genomic_DNA"/>
</dbReference>
<accession>A0AA88HLR4</accession>
<feature type="compositionally biased region" description="Polar residues" evidence="1">
    <location>
        <begin position="304"/>
        <end position="334"/>
    </location>
</feature>
<evidence type="ECO:0000313" key="3">
    <source>
        <dbReference type="Proteomes" id="UP001187531"/>
    </source>
</evidence>
<organism evidence="2 3">
    <name type="scientific">Artemia franciscana</name>
    <name type="common">Brine shrimp</name>
    <name type="synonym">Artemia sanfranciscana</name>
    <dbReference type="NCBI Taxonomy" id="6661"/>
    <lineage>
        <taxon>Eukaryota</taxon>
        <taxon>Metazoa</taxon>
        <taxon>Ecdysozoa</taxon>
        <taxon>Arthropoda</taxon>
        <taxon>Crustacea</taxon>
        <taxon>Branchiopoda</taxon>
        <taxon>Anostraca</taxon>
        <taxon>Artemiidae</taxon>
        <taxon>Artemia</taxon>
    </lineage>
</organism>
<dbReference type="InterPro" id="IPR035974">
    <property type="entry name" value="Rap/Ran-GAP_sf"/>
</dbReference>
<feature type="region of interest" description="Disordered" evidence="1">
    <location>
        <begin position="1"/>
        <end position="111"/>
    </location>
</feature>
<sequence length="513" mass="56814">MAASIDPGTPSSRGTSATPRKMGAQQYYPGFSPPRDSPGRHVRSLKFGSREGRASERHPTRRGIDGRTNGKLSDSDEERPPVMVRSRTGTGFNIASPVTEKESSPRLNFRREYGSHGSIDMLTTGSERDNFYAFLREFGSNSSQDERSRESSHDSRSRDKLTRNSQPFSIANPVTVRSENVSDDVSCPPSPKPKSKFKFFDGKGSKKVKVKDVTSVTSRSTSEPSIFKKLRPGSKVGAGCIPLSSVNSVETKGFSVLSGYDSDVESRLEDKLRRKAFGHHDCQSLAANLSYVAQLRSILSQRRNTTTGASAASQSNKGLTSPQNKNGSENNNEISPILEHKDPGDGKSNPIVLSCPYFRNEFGGEAEWCIPLTRANLERLSKSKRRSIASSPSKSISVPSEVLLRPACTYGLSVLEFPPDNTHWIHGICPYQRQPITVENIDAGALYYRSYFYGQEHQNWFGMDENLGPVAISIKREKMAEELTSRNADCNGHQNQSSRHLYRLIIRTSEVSF</sequence>
<feature type="region of interest" description="Disordered" evidence="1">
    <location>
        <begin position="304"/>
        <end position="345"/>
    </location>
</feature>
<dbReference type="InterPro" id="IPR050989">
    <property type="entry name" value="Rap1_Ran_GAP"/>
</dbReference>
<dbReference type="PANTHER" id="PTHR15711:SF22">
    <property type="entry name" value="RAP-GAP DOMAIN-CONTAINING PROTEIN"/>
    <property type="match status" value="1"/>
</dbReference>
<dbReference type="Pfam" id="PF21022">
    <property type="entry name" value="Rap-GAP_dimer"/>
    <property type="match status" value="1"/>
</dbReference>
<dbReference type="GO" id="GO:0005096">
    <property type="term" value="F:GTPase activator activity"/>
    <property type="evidence" value="ECO:0007669"/>
    <property type="project" value="InterPro"/>
</dbReference>
<dbReference type="EMBL" id="JAVRJZ010000016">
    <property type="protein sequence ID" value="KAK2711756.1"/>
    <property type="molecule type" value="Genomic_DNA"/>
</dbReference>
<dbReference type="AlphaFoldDB" id="A0AA88HLR4"/>
<name>A0AA88HLR4_ARTSF</name>
<dbReference type="GO" id="GO:0005737">
    <property type="term" value="C:cytoplasm"/>
    <property type="evidence" value="ECO:0007669"/>
    <property type="project" value="TreeGrafter"/>
</dbReference>
<dbReference type="PANTHER" id="PTHR15711">
    <property type="entry name" value="RAP GTPASE-ACTIVATING PROTEIN"/>
    <property type="match status" value="1"/>
</dbReference>
<dbReference type="Gene3D" id="3.30.1120.160">
    <property type="match status" value="1"/>
</dbReference>
<keyword evidence="3" id="KW-1185">Reference proteome</keyword>
<evidence type="ECO:0000313" key="2">
    <source>
        <dbReference type="EMBL" id="KAK2711755.1"/>
    </source>
</evidence>
<evidence type="ECO:0000256" key="1">
    <source>
        <dbReference type="SAM" id="MobiDB-lite"/>
    </source>
</evidence>
<reference evidence="2" key="1">
    <citation type="submission" date="2023-07" db="EMBL/GenBank/DDBJ databases">
        <title>Chromosome-level genome assembly of Artemia franciscana.</title>
        <authorList>
            <person name="Jo E."/>
        </authorList>
    </citation>
    <scope>NUCLEOTIDE SEQUENCE</scope>
    <source>
        <tissue evidence="2">Whole body</tissue>
    </source>
</reference>
<gene>
    <name evidence="2" type="ORF">QYM36_012767</name>
</gene>
<dbReference type="SUPFAM" id="SSF111347">
    <property type="entry name" value="Rap/Ran-GAP"/>
    <property type="match status" value="1"/>
</dbReference>
<dbReference type="Proteomes" id="UP001187531">
    <property type="component" value="Unassembled WGS sequence"/>
</dbReference>